<gene>
    <name evidence="2" type="ordered locus">BN6_13590</name>
</gene>
<reference evidence="2 3" key="1">
    <citation type="journal article" date="2012" name="BMC Genomics">
        <title>Complete genome sequence of Saccharothrix espanaensis DSM 44229T and comparison to the other completely sequenced Pseudonocardiaceae.</title>
        <authorList>
            <person name="Strobel T."/>
            <person name="Al-Dilaimi A."/>
            <person name="Blom J."/>
            <person name="Gessner A."/>
            <person name="Kalinowski J."/>
            <person name="Luzhetska M."/>
            <person name="Puhler A."/>
            <person name="Szczepanowski R."/>
            <person name="Bechthold A."/>
            <person name="Ruckert C."/>
        </authorList>
    </citation>
    <scope>NUCLEOTIDE SEQUENCE [LARGE SCALE GENOMIC DNA]</scope>
    <source>
        <strain evidence="3">ATCC 51144 / DSM 44229 / JCM 9112 / NBRC 15066 / NRRL 15764</strain>
    </source>
</reference>
<organism evidence="2 3">
    <name type="scientific">Saccharothrix espanaensis (strain ATCC 51144 / DSM 44229 / JCM 9112 / NBRC 15066 / NRRL 15764)</name>
    <dbReference type="NCBI Taxonomy" id="1179773"/>
    <lineage>
        <taxon>Bacteria</taxon>
        <taxon>Bacillati</taxon>
        <taxon>Actinomycetota</taxon>
        <taxon>Actinomycetes</taxon>
        <taxon>Pseudonocardiales</taxon>
        <taxon>Pseudonocardiaceae</taxon>
        <taxon>Saccharothrix</taxon>
    </lineage>
</organism>
<evidence type="ECO:0000313" key="2">
    <source>
        <dbReference type="EMBL" id="CCH28685.1"/>
    </source>
</evidence>
<dbReference type="PANTHER" id="PTHR35908">
    <property type="entry name" value="HYPOTHETICAL FUSION PROTEIN"/>
    <property type="match status" value="1"/>
</dbReference>
<dbReference type="AlphaFoldDB" id="K0JPH0"/>
<dbReference type="RefSeq" id="WP_015098798.1">
    <property type="nucleotide sequence ID" value="NC_019673.1"/>
</dbReference>
<evidence type="ECO:0000259" key="1">
    <source>
        <dbReference type="Pfam" id="PF18029"/>
    </source>
</evidence>
<dbReference type="STRING" id="1179773.BN6_13590"/>
<dbReference type="BioCyc" id="SESP1179773:BN6_RS06695-MONOMER"/>
<dbReference type="InterPro" id="IPR041581">
    <property type="entry name" value="Glyoxalase_6"/>
</dbReference>
<dbReference type="PANTHER" id="PTHR35908:SF1">
    <property type="entry name" value="CONSERVED PROTEIN"/>
    <property type="match status" value="1"/>
</dbReference>
<evidence type="ECO:0000313" key="3">
    <source>
        <dbReference type="Proteomes" id="UP000006281"/>
    </source>
</evidence>
<dbReference type="CDD" id="cd06587">
    <property type="entry name" value="VOC"/>
    <property type="match status" value="1"/>
</dbReference>
<dbReference type="EMBL" id="HE804045">
    <property type="protein sequence ID" value="CCH28685.1"/>
    <property type="molecule type" value="Genomic_DNA"/>
</dbReference>
<dbReference type="KEGG" id="sesp:BN6_13590"/>
<dbReference type="Proteomes" id="UP000006281">
    <property type="component" value="Chromosome"/>
</dbReference>
<name>K0JPH0_SACES</name>
<keyword evidence="3" id="KW-1185">Reference proteome</keyword>
<dbReference type="SUPFAM" id="SSF54593">
    <property type="entry name" value="Glyoxalase/Bleomycin resistance protein/Dihydroxybiphenyl dioxygenase"/>
    <property type="match status" value="1"/>
</dbReference>
<dbReference type="Gene3D" id="3.10.180.10">
    <property type="entry name" value="2,3-Dihydroxybiphenyl 1,2-Dioxygenase, domain 1"/>
    <property type="match status" value="1"/>
</dbReference>
<dbReference type="eggNOG" id="COG0346">
    <property type="taxonomic scope" value="Bacteria"/>
</dbReference>
<dbReference type="PATRIC" id="fig|1179773.3.peg.1369"/>
<proteinExistence type="predicted"/>
<dbReference type="InterPro" id="IPR029068">
    <property type="entry name" value="Glyas_Bleomycin-R_OHBP_Dase"/>
</dbReference>
<accession>K0JPH0</accession>
<dbReference type="Pfam" id="PF18029">
    <property type="entry name" value="Glyoxalase_6"/>
    <property type="match status" value="1"/>
</dbReference>
<sequence length="116" mass="12547">MRLDQIVVDCRNPAALARFWAGLLGGTAVDRALGWSHVEPPGWPRISFQPVPEDKRVKNRLHLDVGVDDIRAAVEVAVGLGATASGAIVTDEQGSFQVVHDPERNEFCFVTAAEVS</sequence>
<dbReference type="OrthoDB" id="3295209at2"/>
<dbReference type="HOGENOM" id="CLU_108054_1_1_11"/>
<protein>
    <recommendedName>
        <fullName evidence="1">Glyoxalase-like domain-containing protein</fullName>
    </recommendedName>
</protein>
<feature type="domain" description="Glyoxalase-like" evidence="1">
    <location>
        <begin position="5"/>
        <end position="110"/>
    </location>
</feature>